<dbReference type="SUPFAM" id="SSF56047">
    <property type="entry name" value="Ribosomal protein S8"/>
    <property type="match status" value="1"/>
</dbReference>
<evidence type="ECO:0000256" key="6">
    <source>
        <dbReference type="ARBA" id="ARBA00035258"/>
    </source>
</evidence>
<gene>
    <name evidence="8 10" type="primary">rpsH</name>
    <name evidence="10" type="ORF">DSOUD_2835</name>
</gene>
<dbReference type="Proteomes" id="UP000057158">
    <property type="component" value="Chromosome"/>
</dbReference>
<organism evidence="10 11">
    <name type="scientific">Desulfuromonas soudanensis</name>
    <dbReference type="NCBI Taxonomy" id="1603606"/>
    <lineage>
        <taxon>Bacteria</taxon>
        <taxon>Pseudomonadati</taxon>
        <taxon>Thermodesulfobacteriota</taxon>
        <taxon>Desulfuromonadia</taxon>
        <taxon>Desulfuromonadales</taxon>
        <taxon>Desulfuromonadaceae</taxon>
        <taxon>Desulfuromonas</taxon>
    </lineage>
</organism>
<dbReference type="GO" id="GO:0019843">
    <property type="term" value="F:rRNA binding"/>
    <property type="evidence" value="ECO:0007669"/>
    <property type="project" value="UniProtKB-UniRule"/>
</dbReference>
<keyword evidence="3 8" id="KW-0694">RNA-binding</keyword>
<dbReference type="HAMAP" id="MF_01302_B">
    <property type="entry name" value="Ribosomal_uS8_B"/>
    <property type="match status" value="1"/>
</dbReference>
<dbReference type="KEGG" id="des:DSOUD_2835"/>
<evidence type="ECO:0000256" key="7">
    <source>
        <dbReference type="ARBA" id="ARBA00046740"/>
    </source>
</evidence>
<comment type="function">
    <text evidence="8">One of the primary rRNA binding proteins, it binds directly to 16S rRNA central domain where it helps coordinate assembly of the platform of the 30S subunit.</text>
</comment>
<dbReference type="GO" id="GO:0003735">
    <property type="term" value="F:structural constituent of ribosome"/>
    <property type="evidence" value="ECO:0007669"/>
    <property type="project" value="InterPro"/>
</dbReference>
<evidence type="ECO:0000256" key="9">
    <source>
        <dbReference type="RuleBase" id="RU003660"/>
    </source>
</evidence>
<comment type="similarity">
    <text evidence="1 8 9">Belongs to the universal ribosomal protein uS8 family.</text>
</comment>
<dbReference type="STRING" id="1603606.DSOUD_2835"/>
<proteinExistence type="inferred from homology"/>
<reference evidence="10 11" key="1">
    <citation type="submission" date="2015-07" db="EMBL/GenBank/DDBJ databases">
        <title>Isolation and Genomic Characterization of a Novel Halophilic Metal-Reducing Deltaproteobacterium from the Deep Subsurface.</title>
        <authorList>
            <person name="Badalamenti J.P."/>
            <person name="Summers Z.M."/>
            <person name="Gralnick J.A."/>
            <person name="Bond D.R."/>
        </authorList>
    </citation>
    <scope>NUCLEOTIDE SEQUENCE [LARGE SCALE GENOMIC DNA]</scope>
    <source>
        <strain evidence="10 11">WTL</strain>
    </source>
</reference>
<sequence length="132" mass="14513">MAMTDPIADLLTRIRNAGMAKHPKLDMPSSNVKVAIATVLKDLGYIKNFKTVSDDKQGVLRIYLKFDNDNKHVIHEIKRISTPGRRVYVGKEEIPMIKSGLGNAILSTSKGVLHDAAAREAEVGGEVLCTVW</sequence>
<comment type="subunit">
    <text evidence="7 8">Part of the 30S ribosomal subunit. Contacts proteins S5 and S12.</text>
</comment>
<evidence type="ECO:0000256" key="1">
    <source>
        <dbReference type="ARBA" id="ARBA00006471"/>
    </source>
</evidence>
<accession>A0A0M4D362</accession>
<dbReference type="GO" id="GO:0006412">
    <property type="term" value="P:translation"/>
    <property type="evidence" value="ECO:0007669"/>
    <property type="project" value="UniProtKB-UniRule"/>
</dbReference>
<dbReference type="Gene3D" id="3.30.1490.10">
    <property type="match status" value="1"/>
</dbReference>
<dbReference type="InterPro" id="IPR035987">
    <property type="entry name" value="Ribosomal_uS8_sf"/>
</dbReference>
<evidence type="ECO:0000256" key="2">
    <source>
        <dbReference type="ARBA" id="ARBA00022730"/>
    </source>
</evidence>
<protein>
    <recommendedName>
        <fullName evidence="6 8">Small ribosomal subunit protein uS8</fullName>
    </recommendedName>
</protein>
<dbReference type="FunFam" id="3.30.1490.10:FF:000001">
    <property type="entry name" value="30S ribosomal protein S8"/>
    <property type="match status" value="1"/>
</dbReference>
<dbReference type="FunFam" id="3.30.1370.30:FF:000002">
    <property type="entry name" value="30S ribosomal protein S8"/>
    <property type="match status" value="1"/>
</dbReference>
<keyword evidence="4 8" id="KW-0689">Ribosomal protein</keyword>
<name>A0A0M4D362_9BACT</name>
<dbReference type="AlphaFoldDB" id="A0A0M4D362"/>
<dbReference type="NCBIfam" id="NF001109">
    <property type="entry name" value="PRK00136.1"/>
    <property type="match status" value="1"/>
</dbReference>
<dbReference type="PROSITE" id="PS00053">
    <property type="entry name" value="RIBOSOMAL_S8"/>
    <property type="match status" value="1"/>
</dbReference>
<keyword evidence="5 8" id="KW-0687">Ribonucleoprotein</keyword>
<dbReference type="PANTHER" id="PTHR11758">
    <property type="entry name" value="40S RIBOSOMAL PROTEIN S15A"/>
    <property type="match status" value="1"/>
</dbReference>
<dbReference type="GO" id="GO:0005840">
    <property type="term" value="C:ribosome"/>
    <property type="evidence" value="ECO:0007669"/>
    <property type="project" value="UniProtKB-KW"/>
</dbReference>
<dbReference type="GO" id="GO:0005737">
    <property type="term" value="C:cytoplasm"/>
    <property type="evidence" value="ECO:0007669"/>
    <property type="project" value="UniProtKB-ARBA"/>
</dbReference>
<evidence type="ECO:0000256" key="3">
    <source>
        <dbReference type="ARBA" id="ARBA00022884"/>
    </source>
</evidence>
<dbReference type="OrthoDB" id="9802617at2"/>
<dbReference type="PATRIC" id="fig|1603606.3.peg.3065"/>
<evidence type="ECO:0000313" key="11">
    <source>
        <dbReference type="Proteomes" id="UP000057158"/>
    </source>
</evidence>
<keyword evidence="11" id="KW-1185">Reference proteome</keyword>
<evidence type="ECO:0000256" key="8">
    <source>
        <dbReference type="HAMAP-Rule" id="MF_01302"/>
    </source>
</evidence>
<dbReference type="InterPro" id="IPR000630">
    <property type="entry name" value="Ribosomal_uS8"/>
</dbReference>
<dbReference type="Gene3D" id="3.30.1370.30">
    <property type="match status" value="1"/>
</dbReference>
<dbReference type="EMBL" id="CP010802">
    <property type="protein sequence ID" value="ALC17571.1"/>
    <property type="molecule type" value="Genomic_DNA"/>
</dbReference>
<evidence type="ECO:0000256" key="4">
    <source>
        <dbReference type="ARBA" id="ARBA00022980"/>
    </source>
</evidence>
<dbReference type="GO" id="GO:1990904">
    <property type="term" value="C:ribonucleoprotein complex"/>
    <property type="evidence" value="ECO:0007669"/>
    <property type="project" value="UniProtKB-KW"/>
</dbReference>
<dbReference type="InterPro" id="IPR047863">
    <property type="entry name" value="Ribosomal_uS8_CS"/>
</dbReference>
<dbReference type="Pfam" id="PF00410">
    <property type="entry name" value="Ribosomal_S8"/>
    <property type="match status" value="1"/>
</dbReference>
<evidence type="ECO:0000256" key="5">
    <source>
        <dbReference type="ARBA" id="ARBA00023274"/>
    </source>
</evidence>
<dbReference type="RefSeq" id="WP_053551570.1">
    <property type="nucleotide sequence ID" value="NZ_CP010802.1"/>
</dbReference>
<evidence type="ECO:0000313" key="10">
    <source>
        <dbReference type="EMBL" id="ALC17571.1"/>
    </source>
</evidence>
<keyword evidence="2 8" id="KW-0699">rRNA-binding</keyword>